<evidence type="ECO:0000256" key="1">
    <source>
        <dbReference type="SAM" id="MobiDB-lite"/>
    </source>
</evidence>
<evidence type="ECO:0000313" key="3">
    <source>
        <dbReference type="Proteomes" id="UP000297245"/>
    </source>
</evidence>
<organism evidence="2 3">
    <name type="scientific">Dendrothele bispora (strain CBS 962.96)</name>
    <dbReference type="NCBI Taxonomy" id="1314807"/>
    <lineage>
        <taxon>Eukaryota</taxon>
        <taxon>Fungi</taxon>
        <taxon>Dikarya</taxon>
        <taxon>Basidiomycota</taxon>
        <taxon>Agaricomycotina</taxon>
        <taxon>Agaricomycetes</taxon>
        <taxon>Agaricomycetidae</taxon>
        <taxon>Agaricales</taxon>
        <taxon>Agaricales incertae sedis</taxon>
        <taxon>Dendrothele</taxon>
    </lineage>
</organism>
<proteinExistence type="predicted"/>
<dbReference type="Proteomes" id="UP000297245">
    <property type="component" value="Unassembled WGS sequence"/>
</dbReference>
<protein>
    <submittedName>
        <fullName evidence="2">Uncharacterized protein</fullName>
    </submittedName>
</protein>
<reference evidence="2 3" key="1">
    <citation type="journal article" date="2019" name="Nat. Ecol. Evol.">
        <title>Megaphylogeny resolves global patterns of mushroom evolution.</title>
        <authorList>
            <person name="Varga T."/>
            <person name="Krizsan K."/>
            <person name="Foldi C."/>
            <person name="Dima B."/>
            <person name="Sanchez-Garcia M."/>
            <person name="Sanchez-Ramirez S."/>
            <person name="Szollosi G.J."/>
            <person name="Szarkandi J.G."/>
            <person name="Papp V."/>
            <person name="Albert L."/>
            <person name="Andreopoulos W."/>
            <person name="Angelini C."/>
            <person name="Antonin V."/>
            <person name="Barry K.W."/>
            <person name="Bougher N.L."/>
            <person name="Buchanan P."/>
            <person name="Buyck B."/>
            <person name="Bense V."/>
            <person name="Catcheside P."/>
            <person name="Chovatia M."/>
            <person name="Cooper J."/>
            <person name="Damon W."/>
            <person name="Desjardin D."/>
            <person name="Finy P."/>
            <person name="Geml J."/>
            <person name="Haridas S."/>
            <person name="Hughes K."/>
            <person name="Justo A."/>
            <person name="Karasinski D."/>
            <person name="Kautmanova I."/>
            <person name="Kiss B."/>
            <person name="Kocsube S."/>
            <person name="Kotiranta H."/>
            <person name="LaButti K.M."/>
            <person name="Lechner B.E."/>
            <person name="Liimatainen K."/>
            <person name="Lipzen A."/>
            <person name="Lukacs Z."/>
            <person name="Mihaltcheva S."/>
            <person name="Morgado L.N."/>
            <person name="Niskanen T."/>
            <person name="Noordeloos M.E."/>
            <person name="Ohm R.A."/>
            <person name="Ortiz-Santana B."/>
            <person name="Ovrebo C."/>
            <person name="Racz N."/>
            <person name="Riley R."/>
            <person name="Savchenko A."/>
            <person name="Shiryaev A."/>
            <person name="Soop K."/>
            <person name="Spirin V."/>
            <person name="Szebenyi C."/>
            <person name="Tomsovsky M."/>
            <person name="Tulloss R.E."/>
            <person name="Uehling J."/>
            <person name="Grigoriev I.V."/>
            <person name="Vagvolgyi C."/>
            <person name="Papp T."/>
            <person name="Martin F.M."/>
            <person name="Miettinen O."/>
            <person name="Hibbett D.S."/>
            <person name="Nagy L.G."/>
        </authorList>
    </citation>
    <scope>NUCLEOTIDE SEQUENCE [LARGE SCALE GENOMIC DNA]</scope>
    <source>
        <strain evidence="2 3">CBS 962.96</strain>
    </source>
</reference>
<sequence length="168" mass="16582">MLKSLQEPLGVISASLSGVGTLIDLDTDGTHLNDTAVEGSTLASGSQVSCVILLARSSTVSSQFSSTALTSTQANNACAIQTQAQSTAAQATFSTTKTAIAWMSTATSPPSVPSASSSSVSQADATSTVPQSSSATSALTANTPAAYNGRNANNNSGLSTTLTSGSSP</sequence>
<dbReference type="AlphaFoldDB" id="A0A4S8LXA9"/>
<dbReference type="EMBL" id="ML179228">
    <property type="protein sequence ID" value="THU94287.1"/>
    <property type="molecule type" value="Genomic_DNA"/>
</dbReference>
<gene>
    <name evidence="2" type="ORF">K435DRAFT_860731</name>
</gene>
<keyword evidence="3" id="KW-1185">Reference proteome</keyword>
<feature type="compositionally biased region" description="Low complexity" evidence="1">
    <location>
        <begin position="153"/>
        <end position="168"/>
    </location>
</feature>
<accession>A0A4S8LXA9</accession>
<feature type="region of interest" description="Disordered" evidence="1">
    <location>
        <begin position="106"/>
        <end position="168"/>
    </location>
</feature>
<feature type="compositionally biased region" description="Low complexity" evidence="1">
    <location>
        <begin position="106"/>
        <end position="146"/>
    </location>
</feature>
<evidence type="ECO:0000313" key="2">
    <source>
        <dbReference type="EMBL" id="THU94287.1"/>
    </source>
</evidence>
<name>A0A4S8LXA9_DENBC</name>